<reference evidence="1" key="2">
    <citation type="journal article" date="2015" name="Fish Shellfish Immunol.">
        <title>Early steps in the European eel (Anguilla anguilla)-Vibrio vulnificus interaction in the gills: Role of the RtxA13 toxin.</title>
        <authorList>
            <person name="Callol A."/>
            <person name="Pajuelo D."/>
            <person name="Ebbesson L."/>
            <person name="Teles M."/>
            <person name="MacKenzie S."/>
            <person name="Amaro C."/>
        </authorList>
    </citation>
    <scope>NUCLEOTIDE SEQUENCE</scope>
</reference>
<dbReference type="EMBL" id="GBXM01071286">
    <property type="protein sequence ID" value="JAH37291.1"/>
    <property type="molecule type" value="Transcribed_RNA"/>
</dbReference>
<reference evidence="1" key="1">
    <citation type="submission" date="2014-11" db="EMBL/GenBank/DDBJ databases">
        <authorList>
            <person name="Amaro Gonzalez C."/>
        </authorList>
    </citation>
    <scope>NUCLEOTIDE SEQUENCE</scope>
</reference>
<proteinExistence type="predicted"/>
<name>A0A0E9S7R5_ANGAN</name>
<evidence type="ECO:0000313" key="1">
    <source>
        <dbReference type="EMBL" id="JAH37291.1"/>
    </source>
</evidence>
<protein>
    <submittedName>
        <fullName evidence="1">Uncharacterized protein</fullName>
    </submittedName>
</protein>
<sequence length="15" mass="1933">MRKKLLYDFINYNNT</sequence>
<organism evidence="1">
    <name type="scientific">Anguilla anguilla</name>
    <name type="common">European freshwater eel</name>
    <name type="synonym">Muraena anguilla</name>
    <dbReference type="NCBI Taxonomy" id="7936"/>
    <lineage>
        <taxon>Eukaryota</taxon>
        <taxon>Metazoa</taxon>
        <taxon>Chordata</taxon>
        <taxon>Craniata</taxon>
        <taxon>Vertebrata</taxon>
        <taxon>Euteleostomi</taxon>
        <taxon>Actinopterygii</taxon>
        <taxon>Neopterygii</taxon>
        <taxon>Teleostei</taxon>
        <taxon>Anguilliformes</taxon>
        <taxon>Anguillidae</taxon>
        <taxon>Anguilla</taxon>
    </lineage>
</organism>
<accession>A0A0E9S7R5</accession>